<evidence type="ECO:0000256" key="7">
    <source>
        <dbReference type="RuleBase" id="RU000492"/>
    </source>
</evidence>
<dbReference type="CDD" id="cd18787">
    <property type="entry name" value="SF2_C_DEAD"/>
    <property type="match status" value="1"/>
</dbReference>
<dbReference type="Pfam" id="PF00270">
    <property type="entry name" value="DEAD"/>
    <property type="match status" value="1"/>
</dbReference>
<evidence type="ECO:0000259" key="11">
    <source>
        <dbReference type="PROSITE" id="PS51195"/>
    </source>
</evidence>
<dbReference type="GO" id="GO:0005524">
    <property type="term" value="F:ATP binding"/>
    <property type="evidence" value="ECO:0007669"/>
    <property type="project" value="UniProtKB-KW"/>
</dbReference>
<dbReference type="PATRIC" id="fig|1618593.3.peg.585"/>
<dbReference type="InterPro" id="IPR044742">
    <property type="entry name" value="DEAD/DEAH_RhlB"/>
</dbReference>
<evidence type="ECO:0000256" key="8">
    <source>
        <dbReference type="SAM" id="MobiDB-lite"/>
    </source>
</evidence>
<feature type="domain" description="DEAD-box RNA helicase Q" evidence="11">
    <location>
        <begin position="56"/>
        <end position="84"/>
    </location>
</feature>
<dbReference type="SUPFAM" id="SSF52540">
    <property type="entry name" value="P-loop containing nucleoside triphosphate hydrolases"/>
    <property type="match status" value="1"/>
</dbReference>
<evidence type="ECO:0000259" key="10">
    <source>
        <dbReference type="PROSITE" id="PS51194"/>
    </source>
</evidence>
<feature type="domain" description="Helicase C-terminal" evidence="10">
    <location>
        <begin position="280"/>
        <end position="398"/>
    </location>
</feature>
<protein>
    <submittedName>
        <fullName evidence="12">DEAD/DEAH box helicase-like protein</fullName>
    </submittedName>
</protein>
<organism evidence="12 13">
    <name type="scientific">Candidatus Woesebacteria bacterium GW2011_GWD1_41_12</name>
    <dbReference type="NCBI Taxonomy" id="1618593"/>
    <lineage>
        <taxon>Bacteria</taxon>
        <taxon>Candidatus Woeseibacteriota</taxon>
    </lineage>
</organism>
<dbReference type="PANTHER" id="PTHR47959:SF13">
    <property type="entry name" value="ATP-DEPENDENT RNA HELICASE RHLE"/>
    <property type="match status" value="1"/>
</dbReference>
<dbReference type="PROSITE" id="PS00039">
    <property type="entry name" value="DEAD_ATP_HELICASE"/>
    <property type="match status" value="1"/>
</dbReference>
<dbReference type="AlphaFoldDB" id="A0A0G0WY34"/>
<dbReference type="SMART" id="SM00490">
    <property type="entry name" value="HELICc"/>
    <property type="match status" value="1"/>
</dbReference>
<keyword evidence="2 7" id="KW-0378">Hydrolase</keyword>
<evidence type="ECO:0000256" key="4">
    <source>
        <dbReference type="ARBA" id="ARBA00022840"/>
    </source>
</evidence>
<comment type="caution">
    <text evidence="12">The sequence shown here is derived from an EMBL/GenBank/DDBJ whole genome shotgun (WGS) entry which is preliminary data.</text>
</comment>
<sequence length="398" mass="44779">MYRQHYNRRSGKPQARGSYGGGRSFAGGRRIKTFDPSQVVNLPPRVDDTKEYVVTHQFSDFEISDAIKQNVTGKGYVTPTPIQDQAIPWVLEGRDLIGMANTGTGKTAAFLIPLIEKVLKNRNQRVLIISPTRELAAQTKDELYSFTNGLQIYSALCIGGANMWRQKEDLRRSPNFVIGTPGRLTDHIRSHSLNLNYFESVVLDEADRMVDDGFLPQIKQIISLLPKNRQSLFFSATVNEKVRWILQSFVVNPVTVSVKSGDITANIKQEIVRVSGLGSKTDELIKLLHKNEFEKVLIFGRTKHGVQKLSDNLVERGFKADSIHGNKNQSQRVRTLDKFKKDFIQILIATDVASRGLDIPNVSHVINFDLPESYENYIHRIGRTGRADKKGVALTFVG</sequence>
<reference evidence="12 13" key="1">
    <citation type="journal article" date="2015" name="Nature">
        <title>rRNA introns, odd ribosomes, and small enigmatic genomes across a large radiation of phyla.</title>
        <authorList>
            <person name="Brown C.T."/>
            <person name="Hug L.A."/>
            <person name="Thomas B.C."/>
            <person name="Sharon I."/>
            <person name="Castelle C.J."/>
            <person name="Singh A."/>
            <person name="Wilkins M.J."/>
            <person name="Williams K.H."/>
            <person name="Banfield J.F."/>
        </authorList>
    </citation>
    <scope>NUCLEOTIDE SEQUENCE [LARGE SCALE GENOMIC DNA]</scope>
</reference>
<dbReference type="PROSITE" id="PS51194">
    <property type="entry name" value="HELICASE_CTER"/>
    <property type="match status" value="1"/>
</dbReference>
<name>A0A0G0WY34_9BACT</name>
<evidence type="ECO:0000313" key="12">
    <source>
        <dbReference type="EMBL" id="KKR89330.1"/>
    </source>
</evidence>
<dbReference type="InterPro" id="IPR011545">
    <property type="entry name" value="DEAD/DEAH_box_helicase_dom"/>
</dbReference>
<feature type="region of interest" description="Disordered" evidence="8">
    <location>
        <begin position="1"/>
        <end position="29"/>
    </location>
</feature>
<accession>A0A0G0WY34</accession>
<evidence type="ECO:0000313" key="13">
    <source>
        <dbReference type="Proteomes" id="UP000034275"/>
    </source>
</evidence>
<comment type="similarity">
    <text evidence="5 7">Belongs to the DEAD box helicase family.</text>
</comment>
<dbReference type="GO" id="GO:0016787">
    <property type="term" value="F:hydrolase activity"/>
    <property type="evidence" value="ECO:0007669"/>
    <property type="project" value="UniProtKB-KW"/>
</dbReference>
<dbReference type="CDD" id="cd00268">
    <property type="entry name" value="DEADc"/>
    <property type="match status" value="1"/>
</dbReference>
<keyword evidence="1 7" id="KW-0547">Nucleotide-binding</keyword>
<evidence type="ECO:0000256" key="5">
    <source>
        <dbReference type="ARBA" id="ARBA00038437"/>
    </source>
</evidence>
<dbReference type="GO" id="GO:0005829">
    <property type="term" value="C:cytosol"/>
    <property type="evidence" value="ECO:0007669"/>
    <property type="project" value="TreeGrafter"/>
</dbReference>
<dbReference type="InterPro" id="IPR014001">
    <property type="entry name" value="Helicase_ATP-bd"/>
</dbReference>
<evidence type="ECO:0000256" key="2">
    <source>
        <dbReference type="ARBA" id="ARBA00022801"/>
    </source>
</evidence>
<evidence type="ECO:0000256" key="1">
    <source>
        <dbReference type="ARBA" id="ARBA00022741"/>
    </source>
</evidence>
<dbReference type="InterPro" id="IPR027417">
    <property type="entry name" value="P-loop_NTPase"/>
</dbReference>
<proteinExistence type="inferred from homology"/>
<dbReference type="InterPro" id="IPR050079">
    <property type="entry name" value="DEAD_box_RNA_helicase"/>
</dbReference>
<evidence type="ECO:0000259" key="9">
    <source>
        <dbReference type="PROSITE" id="PS51192"/>
    </source>
</evidence>
<dbReference type="EMBL" id="LCAL01000042">
    <property type="protein sequence ID" value="KKR89330.1"/>
    <property type="molecule type" value="Genomic_DNA"/>
</dbReference>
<dbReference type="Proteomes" id="UP000034275">
    <property type="component" value="Unassembled WGS sequence"/>
</dbReference>
<dbReference type="InterPro" id="IPR001650">
    <property type="entry name" value="Helicase_C-like"/>
</dbReference>
<dbReference type="InterPro" id="IPR014014">
    <property type="entry name" value="RNA_helicase_DEAD_Q_motif"/>
</dbReference>
<feature type="domain" description="Helicase ATP-binding" evidence="9">
    <location>
        <begin position="87"/>
        <end position="256"/>
    </location>
</feature>
<dbReference type="SMART" id="SM00487">
    <property type="entry name" value="DEXDc"/>
    <property type="match status" value="1"/>
</dbReference>
<dbReference type="InterPro" id="IPR000629">
    <property type="entry name" value="RNA-helicase_DEAD-box_CS"/>
</dbReference>
<feature type="short sequence motif" description="Q motif" evidence="6">
    <location>
        <begin position="56"/>
        <end position="84"/>
    </location>
</feature>
<feature type="compositionally biased region" description="Basic residues" evidence="8">
    <location>
        <begin position="1"/>
        <end position="11"/>
    </location>
</feature>
<dbReference type="GO" id="GO:0003676">
    <property type="term" value="F:nucleic acid binding"/>
    <property type="evidence" value="ECO:0007669"/>
    <property type="project" value="InterPro"/>
</dbReference>
<keyword evidence="3 7" id="KW-0347">Helicase</keyword>
<dbReference type="PROSITE" id="PS51192">
    <property type="entry name" value="HELICASE_ATP_BIND_1"/>
    <property type="match status" value="1"/>
</dbReference>
<dbReference type="PROSITE" id="PS51195">
    <property type="entry name" value="Q_MOTIF"/>
    <property type="match status" value="1"/>
</dbReference>
<keyword evidence="4 7" id="KW-0067">ATP-binding</keyword>
<evidence type="ECO:0000256" key="3">
    <source>
        <dbReference type="ARBA" id="ARBA00022806"/>
    </source>
</evidence>
<dbReference type="PANTHER" id="PTHR47959">
    <property type="entry name" value="ATP-DEPENDENT RNA HELICASE RHLE-RELATED"/>
    <property type="match status" value="1"/>
</dbReference>
<dbReference type="Pfam" id="PF00271">
    <property type="entry name" value="Helicase_C"/>
    <property type="match status" value="1"/>
</dbReference>
<dbReference type="Gene3D" id="3.40.50.300">
    <property type="entry name" value="P-loop containing nucleotide triphosphate hydrolases"/>
    <property type="match status" value="2"/>
</dbReference>
<gene>
    <name evidence="12" type="ORF">UU39_C0042G0009</name>
</gene>
<evidence type="ECO:0000256" key="6">
    <source>
        <dbReference type="PROSITE-ProRule" id="PRU00552"/>
    </source>
</evidence>
<dbReference type="GO" id="GO:0003724">
    <property type="term" value="F:RNA helicase activity"/>
    <property type="evidence" value="ECO:0007669"/>
    <property type="project" value="InterPro"/>
</dbReference>